<dbReference type="RefSeq" id="WP_179974984.1">
    <property type="nucleotide sequence ID" value="NZ_CP049075.1"/>
</dbReference>
<dbReference type="Proteomes" id="UP000509414">
    <property type="component" value="Chromosome"/>
</dbReference>
<dbReference type="NCBIfam" id="NF045546">
    <property type="entry name" value="GCDPHdlase"/>
    <property type="match status" value="1"/>
</dbReference>
<feature type="domain" description="Glutamine amidotransferase" evidence="1">
    <location>
        <begin position="80"/>
        <end position="194"/>
    </location>
</feature>
<dbReference type="InterPro" id="IPR044668">
    <property type="entry name" value="PuuD-like"/>
</dbReference>
<keyword evidence="2" id="KW-0378">Hydrolase</keyword>
<dbReference type="KEGG" id="cinf:CINF_1340"/>
<dbReference type="SUPFAM" id="SSF52317">
    <property type="entry name" value="Class I glutamine amidotransferase-like"/>
    <property type="match status" value="1"/>
</dbReference>
<keyword evidence="3" id="KW-1185">Reference proteome</keyword>
<organism evidence="2 3">
    <name type="scientific">Candidatus Campylobacter infans</name>
    <dbReference type="NCBI Taxonomy" id="2561898"/>
    <lineage>
        <taxon>Bacteria</taxon>
        <taxon>Pseudomonadati</taxon>
        <taxon>Campylobacterota</taxon>
        <taxon>Epsilonproteobacteria</taxon>
        <taxon>Campylobacterales</taxon>
        <taxon>Campylobacteraceae</taxon>
        <taxon>Campylobacter</taxon>
    </lineage>
</organism>
<dbReference type="GO" id="GO:0016811">
    <property type="term" value="F:hydrolase activity, acting on carbon-nitrogen (but not peptide) bonds, in linear amides"/>
    <property type="evidence" value="ECO:0007669"/>
    <property type="project" value="InterPro"/>
</dbReference>
<dbReference type="PANTHER" id="PTHR43235">
    <property type="entry name" value="GLUTAMINE AMIDOTRANSFERASE PB2B2.05-RELATED"/>
    <property type="match status" value="1"/>
</dbReference>
<proteinExistence type="predicted"/>
<accession>A0A7H9CKJ7</accession>
<evidence type="ECO:0000313" key="3">
    <source>
        <dbReference type="Proteomes" id="UP000509414"/>
    </source>
</evidence>
<dbReference type="EMBL" id="CP049075">
    <property type="protein sequence ID" value="QLI05825.1"/>
    <property type="molecule type" value="Genomic_DNA"/>
</dbReference>
<dbReference type="InterPro" id="IPR029062">
    <property type="entry name" value="Class_I_gatase-like"/>
</dbReference>
<dbReference type="Pfam" id="PF00117">
    <property type="entry name" value="GATase"/>
    <property type="match status" value="1"/>
</dbReference>
<protein>
    <submittedName>
        <fullName evidence="2">Gamma-glutamyl hydrolase, peptidase C26 family</fullName>
    </submittedName>
</protein>
<dbReference type="AlphaFoldDB" id="A0A7H9CKJ7"/>
<dbReference type="GO" id="GO:0005829">
    <property type="term" value="C:cytosol"/>
    <property type="evidence" value="ECO:0007669"/>
    <property type="project" value="TreeGrafter"/>
</dbReference>
<dbReference type="Gene3D" id="3.40.50.880">
    <property type="match status" value="1"/>
</dbReference>
<evidence type="ECO:0000259" key="1">
    <source>
        <dbReference type="Pfam" id="PF00117"/>
    </source>
</evidence>
<dbReference type="InterPro" id="IPR054647">
    <property type="entry name" value="GCDPHdlase"/>
</dbReference>
<evidence type="ECO:0000313" key="2">
    <source>
        <dbReference type="EMBL" id="QLI05825.1"/>
    </source>
</evidence>
<gene>
    <name evidence="2" type="ORF">CINF_1340</name>
</gene>
<dbReference type="PROSITE" id="PS51273">
    <property type="entry name" value="GATASE_TYPE_1"/>
    <property type="match status" value="1"/>
</dbReference>
<reference evidence="2 3" key="1">
    <citation type="submission" date="2020-02" db="EMBL/GenBank/DDBJ databases">
        <title>Complete genome sequence of the novel Campylobacter species Candidatus Campylobacter infans.</title>
        <authorList>
            <person name="Duim B."/>
            <person name="Zomer A."/>
            <person name="van der Graaf L."/>
            <person name="Wagenaar J."/>
        </authorList>
    </citation>
    <scope>NUCLEOTIDE SEQUENCE [LARGE SCALE GENOMIC DNA]</scope>
    <source>
        <strain evidence="2 3">19S00001</strain>
    </source>
</reference>
<dbReference type="InterPro" id="IPR017926">
    <property type="entry name" value="GATASE"/>
</dbReference>
<sequence>MFIAISQRLATQESYKELRQILALEWGHLFKSEFKGFLPLPLCFEIPFSSYESAIKACILSGGNDLSEFDESIENKMRDDYERQILKRCIELKMPVLAICRGAQFMAHFFGSTLKPCQNHIGSHLVRDIWGSEFRVNSFHRYAIANLGADLKCLALAQDKTTEAFKHKNLPFYALMWHIERENGLNDTRILNQFKHEILNFKGLQK</sequence>
<name>A0A7H9CKJ7_9BACT</name>
<dbReference type="PANTHER" id="PTHR43235:SF1">
    <property type="entry name" value="GLUTAMINE AMIDOTRANSFERASE PB2B2.05-RELATED"/>
    <property type="match status" value="1"/>
</dbReference>